<dbReference type="EMBL" id="MH598535">
    <property type="protein sequence ID" value="QBL76257.1"/>
    <property type="molecule type" value="Genomic_DNA"/>
</dbReference>
<keyword evidence="5 8" id="KW-0689">Ribosomal protein</keyword>
<gene>
    <name evidence="8 11" type="primary">rps4</name>
</gene>
<proteinExistence type="inferred from homology"/>
<evidence type="ECO:0000256" key="8">
    <source>
        <dbReference type="HAMAP-Rule" id="MF_01306"/>
    </source>
</evidence>
<sequence length="197" mass="22303">MSRYVGPRVRIVRRLGGLPGLTRKGRGKLGYTSQYTPNRKASQYRIRLEEKQKLRFHHGLTEQQLLRYVRTARRARGSTGQVLLQLSETRPDNLLFQLGMAPTIPGARQLVTHKHVLVNDRVIGIPSYRCEPGDAIASRPGRTAQQQIVDNPGRAGAPRSALYPPRLGLVDLPLADRKWTDLNMNELLVVEYYSRKA</sequence>
<comment type="function">
    <text evidence="8">With S5 and S12 plays an important role in translational accuracy.</text>
</comment>
<dbReference type="PANTHER" id="PTHR11831">
    <property type="entry name" value="30S 40S RIBOSOMAL PROTEIN"/>
    <property type="match status" value="1"/>
</dbReference>
<dbReference type="SMART" id="SM00363">
    <property type="entry name" value="S4"/>
    <property type="match status" value="1"/>
</dbReference>
<evidence type="ECO:0000313" key="11">
    <source>
        <dbReference type="EMBL" id="QBL76257.1"/>
    </source>
</evidence>
<feature type="domain" description="RNA-binding S4" evidence="9">
    <location>
        <begin position="89"/>
        <end position="149"/>
    </location>
</feature>
<dbReference type="PANTHER" id="PTHR11831:SF4">
    <property type="entry name" value="SMALL RIBOSOMAL SUBUNIT PROTEIN US4M"/>
    <property type="match status" value="1"/>
</dbReference>
<dbReference type="FunFam" id="1.10.1050.10:FF:000002">
    <property type="entry name" value="30S ribosomal protein S4, chloroplastic"/>
    <property type="match status" value="1"/>
</dbReference>
<keyword evidence="2 11" id="KW-0934">Plastid</keyword>
<dbReference type="GO" id="GO:0003735">
    <property type="term" value="F:structural constituent of ribosome"/>
    <property type="evidence" value="ECO:0007669"/>
    <property type="project" value="InterPro"/>
</dbReference>
<dbReference type="Pfam" id="PF01479">
    <property type="entry name" value="S4"/>
    <property type="match status" value="1"/>
</dbReference>
<dbReference type="InterPro" id="IPR002942">
    <property type="entry name" value="S4_RNA-bd"/>
</dbReference>
<dbReference type="GO" id="GO:0006412">
    <property type="term" value="P:translation"/>
    <property type="evidence" value="ECO:0007669"/>
    <property type="project" value="UniProtKB-UniRule"/>
</dbReference>
<organism evidence="11">
    <name type="scientific">Selaginella remotifolia</name>
    <name type="common">Spikemoss</name>
    <dbReference type="NCBI Taxonomy" id="137170"/>
    <lineage>
        <taxon>Eukaryota</taxon>
        <taxon>Viridiplantae</taxon>
        <taxon>Streptophyta</taxon>
        <taxon>Embryophyta</taxon>
        <taxon>Tracheophyta</taxon>
        <taxon>Lycopodiopsida</taxon>
        <taxon>Selaginellales</taxon>
        <taxon>Selaginellaceae</taxon>
        <taxon>Selaginella</taxon>
    </lineage>
</organism>
<evidence type="ECO:0000256" key="1">
    <source>
        <dbReference type="ARBA" id="ARBA00007465"/>
    </source>
</evidence>
<dbReference type="InterPro" id="IPR022801">
    <property type="entry name" value="Ribosomal_uS4"/>
</dbReference>
<dbReference type="PROSITE" id="PS50889">
    <property type="entry name" value="S4"/>
    <property type="match status" value="1"/>
</dbReference>
<dbReference type="HAMAP" id="MF_01306_B">
    <property type="entry name" value="Ribosomal_uS4_B"/>
    <property type="match status" value="1"/>
</dbReference>
<dbReference type="GO" id="GO:0042274">
    <property type="term" value="P:ribosomal small subunit biogenesis"/>
    <property type="evidence" value="ECO:0007669"/>
    <property type="project" value="TreeGrafter"/>
</dbReference>
<evidence type="ECO:0000259" key="9">
    <source>
        <dbReference type="SMART" id="SM00363"/>
    </source>
</evidence>
<geneLocation type="chloroplast" evidence="11"/>
<dbReference type="GO" id="GO:0009507">
    <property type="term" value="C:chloroplast"/>
    <property type="evidence" value="ECO:0007669"/>
    <property type="project" value="UniProtKB-SubCell"/>
</dbReference>
<dbReference type="AlphaFoldDB" id="A0A482CK91"/>
<comment type="subcellular location">
    <subcellularLocation>
        <location evidence="8">Plastid</location>
        <location evidence="8">Chloroplast</location>
    </subcellularLocation>
</comment>
<evidence type="ECO:0000259" key="10">
    <source>
        <dbReference type="SMART" id="SM01390"/>
    </source>
</evidence>
<dbReference type="SUPFAM" id="SSF55174">
    <property type="entry name" value="Alpha-L RNA-binding motif"/>
    <property type="match status" value="1"/>
</dbReference>
<dbReference type="Pfam" id="PF00163">
    <property type="entry name" value="Ribosomal_S4"/>
    <property type="match status" value="1"/>
</dbReference>
<comment type="function">
    <text evidence="8">One of the primary rRNA binding proteins, it binds directly to 16S rRNA where it nucleates assembly of the body of the 30S subunit.</text>
</comment>
<dbReference type="NCBIfam" id="NF003717">
    <property type="entry name" value="PRK05327.1"/>
    <property type="match status" value="1"/>
</dbReference>
<dbReference type="InterPro" id="IPR036986">
    <property type="entry name" value="S4_RNA-bd_sf"/>
</dbReference>
<dbReference type="GO" id="GO:0015935">
    <property type="term" value="C:small ribosomal subunit"/>
    <property type="evidence" value="ECO:0007669"/>
    <property type="project" value="InterPro"/>
</dbReference>
<dbReference type="InterPro" id="IPR001912">
    <property type="entry name" value="Ribosomal_uS4_N"/>
</dbReference>
<keyword evidence="6 8" id="KW-0687">Ribonucleoprotein</keyword>
<evidence type="ECO:0000256" key="7">
    <source>
        <dbReference type="ARBA" id="ARBA00035158"/>
    </source>
</evidence>
<dbReference type="RefSeq" id="YP_009589674.1">
    <property type="nucleotide sequence ID" value="NC_041644.1"/>
</dbReference>
<evidence type="ECO:0000256" key="5">
    <source>
        <dbReference type="ARBA" id="ARBA00022980"/>
    </source>
</evidence>
<comment type="similarity">
    <text evidence="1 8">Belongs to the universal ribosomal protein uS4 family.</text>
</comment>
<keyword evidence="11" id="KW-0150">Chloroplast</keyword>
<protein>
    <recommendedName>
        <fullName evidence="7 8">Small ribosomal subunit protein uS4c</fullName>
    </recommendedName>
</protein>
<reference evidence="11" key="1">
    <citation type="submission" date="2018-07" db="EMBL/GenBank/DDBJ databases">
        <authorList>
            <person name="Zhang H."/>
            <person name="Zhang X."/>
        </authorList>
    </citation>
    <scope>NUCLEOTIDE SEQUENCE</scope>
</reference>
<dbReference type="GeneID" id="39721525"/>
<accession>A0A482CK91</accession>
<evidence type="ECO:0000256" key="6">
    <source>
        <dbReference type="ARBA" id="ARBA00023274"/>
    </source>
</evidence>
<feature type="domain" description="Small ribosomal subunit protein uS4 N-terminal" evidence="10">
    <location>
        <begin position="3"/>
        <end position="88"/>
    </location>
</feature>
<dbReference type="Gene3D" id="1.10.1050.10">
    <property type="entry name" value="Ribosomal Protein S4 Delta 41, Chain A, domain 1"/>
    <property type="match status" value="1"/>
</dbReference>
<reference evidence="11" key="2">
    <citation type="journal article" date="2019" name="J. ISSAAS">
        <title>The Unique Evolutionary Trajectory 1 and Dynamic Conformations of DR and IR/DR-coexisting Plastomes of the Early Vascular Plant Selaginellaceae (Lycophyte).</title>
        <authorList>
            <person name="Zhang H.-R."/>
            <person name="Xiang Q.-P."/>
            <person name="Zhang X.-C."/>
        </authorList>
    </citation>
    <scope>NUCLEOTIDE SEQUENCE</scope>
</reference>
<evidence type="ECO:0000256" key="2">
    <source>
        <dbReference type="ARBA" id="ARBA00022640"/>
    </source>
</evidence>
<evidence type="ECO:0000256" key="3">
    <source>
        <dbReference type="ARBA" id="ARBA00022730"/>
    </source>
</evidence>
<keyword evidence="4 8" id="KW-0694">RNA-binding</keyword>
<comment type="subunit">
    <text evidence="8">Part of the 30S ribosomal subunit. Contacts protein S5. The interaction surface between S4 and S5 is involved in control of translational fidelity.</text>
</comment>
<name>A0A482CK91_SELRE</name>
<dbReference type="InterPro" id="IPR005709">
    <property type="entry name" value="Ribosomal_uS4_bac-type"/>
</dbReference>
<evidence type="ECO:0000256" key="4">
    <source>
        <dbReference type="ARBA" id="ARBA00022884"/>
    </source>
</evidence>
<keyword evidence="3 8" id="KW-0699">rRNA-binding</keyword>
<dbReference type="Gene3D" id="3.10.290.10">
    <property type="entry name" value="RNA-binding S4 domain"/>
    <property type="match status" value="1"/>
</dbReference>
<dbReference type="GO" id="GO:0019843">
    <property type="term" value="F:rRNA binding"/>
    <property type="evidence" value="ECO:0007669"/>
    <property type="project" value="UniProtKB-UniRule"/>
</dbReference>
<dbReference type="CDD" id="cd00165">
    <property type="entry name" value="S4"/>
    <property type="match status" value="1"/>
</dbReference>
<dbReference type="SMART" id="SM01390">
    <property type="entry name" value="Ribosomal_S4"/>
    <property type="match status" value="1"/>
</dbReference>